<dbReference type="Proteomes" id="UP001246690">
    <property type="component" value="Chromosome"/>
</dbReference>
<dbReference type="RefSeq" id="WP_309877789.1">
    <property type="nucleotide sequence ID" value="NZ_CP133838.1"/>
</dbReference>
<evidence type="ECO:0000313" key="2">
    <source>
        <dbReference type="Proteomes" id="UP001246690"/>
    </source>
</evidence>
<name>A0ABY9SD08_9ENTR</name>
<accession>A0ABY9SD08</accession>
<organism evidence="1 2">
    <name type="scientific">Buttiauxella selenatireducens</name>
    <dbReference type="NCBI Taxonomy" id="3073902"/>
    <lineage>
        <taxon>Bacteria</taxon>
        <taxon>Pseudomonadati</taxon>
        <taxon>Pseudomonadota</taxon>
        <taxon>Gammaproteobacteria</taxon>
        <taxon>Enterobacterales</taxon>
        <taxon>Enterobacteriaceae</taxon>
        <taxon>Buttiauxella</taxon>
    </lineage>
</organism>
<evidence type="ECO:0000313" key="1">
    <source>
        <dbReference type="EMBL" id="WMY75392.1"/>
    </source>
</evidence>
<sequence length="204" mass="23512">MKTTSVVQAVISFLYDKEAMLPEISAFMKMNPRECSNLLGTMLRDGTLIRTGVMRRYVYSLSPDRADPMAIYQARLSIVREKLAVVLRLMLKDIRILINETDWAARAFLDEALKNGDIYKHNKQGYFLNFADYEKYIEISSEKRLTKRRANCAAYREMQRALRAENLVNGAKSKPAEINIVCEECRQNWQGYQVHKIFGSGARA</sequence>
<keyword evidence="2" id="KW-1185">Reference proteome</keyword>
<dbReference type="EMBL" id="CP133838">
    <property type="protein sequence ID" value="WMY75392.1"/>
    <property type="molecule type" value="Genomic_DNA"/>
</dbReference>
<proteinExistence type="predicted"/>
<reference evidence="1 2" key="1">
    <citation type="submission" date="2023-09" db="EMBL/GenBank/DDBJ databases">
        <title>Buttiauxella selenatireducens sp. nov., isolated from the rhizosphere of Cardamine hupingshanesis.</title>
        <authorList>
            <person name="Zhang S."/>
            <person name="Xu Z."/>
            <person name="Wang H."/>
            <person name="Guo Y."/>
        </authorList>
    </citation>
    <scope>NUCLEOTIDE SEQUENCE [LARGE SCALE GENOMIC DNA]</scope>
    <source>
        <strain evidence="1 2">R73</strain>
    </source>
</reference>
<protein>
    <submittedName>
        <fullName evidence="1">Uncharacterized protein</fullName>
    </submittedName>
</protein>
<gene>
    <name evidence="1" type="ORF">RHD99_05380</name>
</gene>